<keyword evidence="3" id="KW-1185">Reference proteome</keyword>
<dbReference type="AlphaFoldDB" id="A0A843WAT8"/>
<accession>A0A843WAT8</accession>
<evidence type="ECO:0000313" key="2">
    <source>
        <dbReference type="EMBL" id="MQM08323.1"/>
    </source>
</evidence>
<feature type="non-terminal residue" evidence="2">
    <location>
        <position position="1"/>
    </location>
</feature>
<dbReference type="Proteomes" id="UP000652761">
    <property type="component" value="Unassembled WGS sequence"/>
</dbReference>
<name>A0A843WAT8_COLES</name>
<evidence type="ECO:0008006" key="4">
    <source>
        <dbReference type="Google" id="ProtNLM"/>
    </source>
</evidence>
<dbReference type="EMBL" id="NMUH01004090">
    <property type="protein sequence ID" value="MQM08323.1"/>
    <property type="molecule type" value="Genomic_DNA"/>
</dbReference>
<evidence type="ECO:0000256" key="1">
    <source>
        <dbReference type="SAM" id="MobiDB-lite"/>
    </source>
</evidence>
<comment type="caution">
    <text evidence="2">The sequence shown here is derived from an EMBL/GenBank/DDBJ whole genome shotgun (WGS) entry which is preliminary data.</text>
</comment>
<feature type="compositionally biased region" description="Polar residues" evidence="1">
    <location>
        <begin position="176"/>
        <end position="188"/>
    </location>
</feature>
<reference evidence="2" key="1">
    <citation type="submission" date="2017-07" db="EMBL/GenBank/DDBJ databases">
        <title>Taro Niue Genome Assembly and Annotation.</title>
        <authorList>
            <person name="Atibalentja N."/>
            <person name="Keating K."/>
            <person name="Fields C.J."/>
        </authorList>
    </citation>
    <scope>NUCLEOTIDE SEQUENCE</scope>
    <source>
        <strain evidence="2">Niue_2</strain>
        <tissue evidence="2">Leaf</tissue>
    </source>
</reference>
<feature type="non-terminal residue" evidence="2">
    <location>
        <position position="303"/>
    </location>
</feature>
<gene>
    <name evidence="2" type="ORF">Taro_041176</name>
</gene>
<evidence type="ECO:0000313" key="3">
    <source>
        <dbReference type="Proteomes" id="UP000652761"/>
    </source>
</evidence>
<feature type="compositionally biased region" description="Acidic residues" evidence="1">
    <location>
        <begin position="140"/>
        <end position="151"/>
    </location>
</feature>
<feature type="region of interest" description="Disordered" evidence="1">
    <location>
        <begin position="1"/>
        <end position="37"/>
    </location>
</feature>
<feature type="region of interest" description="Disordered" evidence="1">
    <location>
        <begin position="256"/>
        <end position="303"/>
    </location>
</feature>
<sequence length="303" mass="33204">LSCSLLHTAPCQPHTPDRTAPSDQQQGQPPAGSSAQHLHHTLPLHPISRIHMPVAARLWSSFTRSASVSTALHLCQSWASHTQGTQQPCTASSFFVKLPVDGNRCNKPGHMKGECPENKKEKHKKIHKFKKLKAMAATWFDEDSSEKEEEEKSSSSESEEICFMANSSDGKARSTLPPSSVDTIQPKSTLTSSNVDTYPCLGISGRPHGRLQPLKSAATLPSSFLHLFLSLLPFVSTFPSSALPPFRAFMAPKQIPRRGVRSRATARPIPVDEAPLSERRSKRRHDPVEQPEPSSASPSSAKR</sequence>
<proteinExistence type="predicted"/>
<feature type="compositionally biased region" description="Polar residues" evidence="1">
    <location>
        <begin position="21"/>
        <end position="36"/>
    </location>
</feature>
<feature type="compositionally biased region" description="Low complexity" evidence="1">
    <location>
        <begin position="293"/>
        <end position="303"/>
    </location>
</feature>
<organism evidence="2 3">
    <name type="scientific">Colocasia esculenta</name>
    <name type="common">Wild taro</name>
    <name type="synonym">Arum esculentum</name>
    <dbReference type="NCBI Taxonomy" id="4460"/>
    <lineage>
        <taxon>Eukaryota</taxon>
        <taxon>Viridiplantae</taxon>
        <taxon>Streptophyta</taxon>
        <taxon>Embryophyta</taxon>
        <taxon>Tracheophyta</taxon>
        <taxon>Spermatophyta</taxon>
        <taxon>Magnoliopsida</taxon>
        <taxon>Liliopsida</taxon>
        <taxon>Araceae</taxon>
        <taxon>Aroideae</taxon>
        <taxon>Colocasieae</taxon>
        <taxon>Colocasia</taxon>
    </lineage>
</organism>
<protein>
    <recommendedName>
        <fullName evidence="4">CCHC-type domain-containing protein</fullName>
    </recommendedName>
</protein>
<feature type="region of interest" description="Disordered" evidence="1">
    <location>
        <begin position="140"/>
        <end position="188"/>
    </location>
</feature>